<dbReference type="InterPro" id="IPR003734">
    <property type="entry name" value="DUF155"/>
</dbReference>
<evidence type="ECO:0000259" key="2">
    <source>
        <dbReference type="Pfam" id="PF02582"/>
    </source>
</evidence>
<dbReference type="PANTHER" id="PTHR16255:SF1">
    <property type="entry name" value="REQUIRED FOR MEIOTIC NUCLEAR DIVISION PROTEIN 1 HOMOLOG"/>
    <property type="match status" value="1"/>
</dbReference>
<evidence type="ECO:0000313" key="3">
    <source>
        <dbReference type="EMBL" id="KIY91970.1"/>
    </source>
</evidence>
<dbReference type="EMBL" id="KK106083">
    <property type="protein sequence ID" value="KIY91970.1"/>
    <property type="molecule type" value="Genomic_DNA"/>
</dbReference>
<evidence type="ECO:0000256" key="1">
    <source>
        <dbReference type="ARBA" id="ARBA00008306"/>
    </source>
</evidence>
<reference evidence="3 4" key="1">
    <citation type="journal article" date="2013" name="BMC Genomics">
        <title>Reconstruction of the lipid metabolism for the microalga Monoraphidium neglectum from its genome sequence reveals characteristics suitable for biofuel production.</title>
        <authorList>
            <person name="Bogen C."/>
            <person name="Al-Dilaimi A."/>
            <person name="Albersmeier A."/>
            <person name="Wichmann J."/>
            <person name="Grundmann M."/>
            <person name="Rupp O."/>
            <person name="Lauersen K.J."/>
            <person name="Blifernez-Klassen O."/>
            <person name="Kalinowski J."/>
            <person name="Goesmann A."/>
            <person name="Mussgnug J.H."/>
            <person name="Kruse O."/>
        </authorList>
    </citation>
    <scope>NUCLEOTIDE SEQUENCE [LARGE SCALE GENOMIC DNA]</scope>
    <source>
        <strain evidence="3 4">SAG 48.87</strain>
    </source>
</reference>
<name>A0A0D2M971_9CHLO</name>
<dbReference type="RefSeq" id="XP_013890990.1">
    <property type="nucleotide sequence ID" value="XM_014035536.1"/>
</dbReference>
<dbReference type="GO" id="GO:0005739">
    <property type="term" value="C:mitochondrion"/>
    <property type="evidence" value="ECO:0007669"/>
    <property type="project" value="UniProtKB-ARBA"/>
</dbReference>
<accession>A0A0D2M971</accession>
<dbReference type="PANTHER" id="PTHR16255">
    <property type="entry name" value="REQUIRED FOR MEIOTIC NUCLEAR DIVISION PROTEIN 1 HOMOLOG"/>
    <property type="match status" value="1"/>
</dbReference>
<proteinExistence type="inferred from homology"/>
<dbReference type="KEGG" id="mng:MNEG_15993"/>
<dbReference type="Proteomes" id="UP000054498">
    <property type="component" value="Unassembled WGS sequence"/>
</dbReference>
<comment type="similarity">
    <text evidence="1">Belongs to the RMD1/sif2 family.</text>
</comment>
<dbReference type="Pfam" id="PF02582">
    <property type="entry name" value="DUF155"/>
    <property type="match status" value="1"/>
</dbReference>
<keyword evidence="4" id="KW-1185">Reference proteome</keyword>
<dbReference type="GeneID" id="25733709"/>
<dbReference type="InterPro" id="IPR051624">
    <property type="entry name" value="RMD1/Sad1-interacting"/>
</dbReference>
<sequence length="118" mass="13129">MPPLSPAPRGLDAAQETSVIRNIARYAHSQAIEADEMEIDQFEFNVTSAEKPHIQNDVVTLHRRAAKDHRVKLAISYALSQSTKLSLYERRVVDTVLETKHLPEQLAATGQVNCLPAV</sequence>
<evidence type="ECO:0000313" key="4">
    <source>
        <dbReference type="Proteomes" id="UP000054498"/>
    </source>
</evidence>
<gene>
    <name evidence="3" type="ORF">MNEG_15993</name>
</gene>
<dbReference type="OrthoDB" id="18302at2759"/>
<organism evidence="3 4">
    <name type="scientific">Monoraphidium neglectum</name>
    <dbReference type="NCBI Taxonomy" id="145388"/>
    <lineage>
        <taxon>Eukaryota</taxon>
        <taxon>Viridiplantae</taxon>
        <taxon>Chlorophyta</taxon>
        <taxon>core chlorophytes</taxon>
        <taxon>Chlorophyceae</taxon>
        <taxon>CS clade</taxon>
        <taxon>Sphaeropleales</taxon>
        <taxon>Selenastraceae</taxon>
        <taxon>Monoraphidium</taxon>
    </lineage>
</organism>
<feature type="domain" description="DUF155" evidence="2">
    <location>
        <begin position="10"/>
        <end position="113"/>
    </location>
</feature>
<dbReference type="AlphaFoldDB" id="A0A0D2M971"/>
<protein>
    <recommendedName>
        <fullName evidence="2">DUF155 domain-containing protein</fullName>
    </recommendedName>
</protein>